<dbReference type="Gene3D" id="3.40.50.510">
    <property type="entry name" value="Phosphotransferase system, mannose-type IIA component"/>
    <property type="match status" value="1"/>
</dbReference>
<dbReference type="AlphaFoldDB" id="A0A7V1LXW6"/>
<evidence type="ECO:0000313" key="3">
    <source>
        <dbReference type="EMBL" id="HED09584.1"/>
    </source>
</evidence>
<name>A0A7V1LXW6_CALAY</name>
<keyword evidence="1" id="KW-0808">Transferase</keyword>
<dbReference type="PANTHER" id="PTHR33799">
    <property type="entry name" value="PTS PERMEASE-RELATED-RELATED"/>
    <property type="match status" value="1"/>
</dbReference>
<dbReference type="SUPFAM" id="SSF53062">
    <property type="entry name" value="PTS system fructose IIA component-like"/>
    <property type="match status" value="1"/>
</dbReference>
<dbReference type="GO" id="GO:0016020">
    <property type="term" value="C:membrane"/>
    <property type="evidence" value="ECO:0007669"/>
    <property type="project" value="InterPro"/>
</dbReference>
<dbReference type="GO" id="GO:0016740">
    <property type="term" value="F:transferase activity"/>
    <property type="evidence" value="ECO:0007669"/>
    <property type="project" value="UniProtKB-KW"/>
</dbReference>
<dbReference type="Proteomes" id="UP000886005">
    <property type="component" value="Unassembled WGS sequence"/>
</dbReference>
<dbReference type="PANTHER" id="PTHR33799:SF1">
    <property type="entry name" value="PTS SYSTEM MANNOSE-SPECIFIC EIIAB COMPONENT-RELATED"/>
    <property type="match status" value="1"/>
</dbReference>
<dbReference type="EMBL" id="DRLD01000071">
    <property type="protein sequence ID" value="HED09584.1"/>
    <property type="molecule type" value="Genomic_DNA"/>
</dbReference>
<sequence length="127" mass="14229">MRIIGVLITHGNLARAMIETTQKFADAEKDMYVFSNQKEDLAAIANEVICLCDSCPESALFVFTDLVGGSCWQTAFRIKKERQEVKIIGGVNLPMLISFAINRNNMNAEQLLHKILEDGQKAIRVIE</sequence>
<comment type="caution">
    <text evidence="3">The sequence shown here is derived from an EMBL/GenBank/DDBJ whole genome shotgun (WGS) entry which is preliminary data.</text>
</comment>
<evidence type="ECO:0000256" key="1">
    <source>
        <dbReference type="ARBA" id="ARBA00022679"/>
    </source>
</evidence>
<feature type="domain" description="PTS EIIA type-4" evidence="2">
    <location>
        <begin position="2"/>
        <end position="123"/>
    </location>
</feature>
<proteinExistence type="predicted"/>
<gene>
    <name evidence="3" type="ORF">ENJ10_02765</name>
</gene>
<protein>
    <recommendedName>
        <fullName evidence="2">PTS EIIA type-4 domain-containing protein</fullName>
    </recommendedName>
</protein>
<dbReference type="Pfam" id="PF03610">
    <property type="entry name" value="EIIA-man"/>
    <property type="match status" value="1"/>
</dbReference>
<dbReference type="GO" id="GO:0009401">
    <property type="term" value="P:phosphoenolpyruvate-dependent sugar phosphotransferase system"/>
    <property type="evidence" value="ECO:0007669"/>
    <property type="project" value="InterPro"/>
</dbReference>
<dbReference type="InterPro" id="IPR051471">
    <property type="entry name" value="Bacterial_PTS_sugar_comp"/>
</dbReference>
<reference evidence="3" key="1">
    <citation type="journal article" date="2020" name="mSystems">
        <title>Genome- and Community-Level Interaction Insights into Carbon Utilization and Element Cycling Functions of Hydrothermarchaeota in Hydrothermal Sediment.</title>
        <authorList>
            <person name="Zhou Z."/>
            <person name="Liu Y."/>
            <person name="Xu W."/>
            <person name="Pan J."/>
            <person name="Luo Z.H."/>
            <person name="Li M."/>
        </authorList>
    </citation>
    <scope>NUCLEOTIDE SEQUENCE [LARGE SCALE GENOMIC DNA]</scope>
    <source>
        <strain evidence="3">HyVt-456</strain>
    </source>
</reference>
<dbReference type="InterPro" id="IPR036662">
    <property type="entry name" value="PTS_EIIA_man-typ_sf"/>
</dbReference>
<dbReference type="InterPro" id="IPR004701">
    <property type="entry name" value="PTS_EIIA_man-typ"/>
</dbReference>
<organism evidence="3">
    <name type="scientific">Caldithrix abyssi</name>
    <dbReference type="NCBI Taxonomy" id="187145"/>
    <lineage>
        <taxon>Bacteria</taxon>
        <taxon>Pseudomonadati</taxon>
        <taxon>Calditrichota</taxon>
        <taxon>Calditrichia</taxon>
        <taxon>Calditrichales</taxon>
        <taxon>Calditrichaceae</taxon>
        <taxon>Caldithrix</taxon>
    </lineage>
</organism>
<accession>A0A7V1LXW6</accession>
<dbReference type="PROSITE" id="PS51096">
    <property type="entry name" value="PTS_EIIA_TYPE_4"/>
    <property type="match status" value="1"/>
</dbReference>
<evidence type="ECO:0000259" key="2">
    <source>
        <dbReference type="PROSITE" id="PS51096"/>
    </source>
</evidence>